<reference evidence="3" key="1">
    <citation type="submission" date="2014-06" db="EMBL/GenBank/DDBJ databases">
        <authorList>
            <person name="Winans N.J."/>
            <person name="Newell P.D."/>
            <person name="Douglas A.E."/>
        </authorList>
    </citation>
    <scope>NUCLEOTIDE SEQUENCE [LARGE SCALE GENOMIC DNA]</scope>
</reference>
<feature type="transmembrane region" description="Helical" evidence="1">
    <location>
        <begin position="120"/>
        <end position="140"/>
    </location>
</feature>
<accession>A0A252ASL1</accession>
<feature type="transmembrane region" description="Helical" evidence="1">
    <location>
        <begin position="49"/>
        <end position="71"/>
    </location>
</feature>
<feature type="transmembrane region" description="Helical" evidence="1">
    <location>
        <begin position="152"/>
        <end position="173"/>
    </location>
</feature>
<gene>
    <name evidence="2" type="ORF">HK17_09805</name>
</gene>
<evidence type="ECO:0000313" key="2">
    <source>
        <dbReference type="EMBL" id="OUI92869.1"/>
    </source>
</evidence>
<proteinExistence type="predicted"/>
<feature type="transmembrane region" description="Helical" evidence="1">
    <location>
        <begin position="17"/>
        <end position="37"/>
    </location>
</feature>
<evidence type="ECO:0000313" key="3">
    <source>
        <dbReference type="Proteomes" id="UP000194641"/>
    </source>
</evidence>
<feature type="transmembrane region" description="Helical" evidence="1">
    <location>
        <begin position="77"/>
        <end position="99"/>
    </location>
</feature>
<dbReference type="AlphaFoldDB" id="A0A252ASL1"/>
<comment type="caution">
    <text evidence="2">The sequence shown here is derived from an EMBL/GenBank/DDBJ whole genome shotgun (WGS) entry which is preliminary data.</text>
</comment>
<keyword evidence="1" id="KW-0812">Transmembrane</keyword>
<dbReference type="EMBL" id="JOPA01000027">
    <property type="protein sequence ID" value="OUI92869.1"/>
    <property type="molecule type" value="Genomic_DNA"/>
</dbReference>
<keyword evidence="1" id="KW-0472">Membrane</keyword>
<dbReference type="RefSeq" id="WP_086659696.1">
    <property type="nucleotide sequence ID" value="NZ_JBJJWX010000003.1"/>
</dbReference>
<organism evidence="2 3">
    <name type="scientific">Acetobacter indonesiensis</name>
    <dbReference type="NCBI Taxonomy" id="104101"/>
    <lineage>
        <taxon>Bacteria</taxon>
        <taxon>Pseudomonadati</taxon>
        <taxon>Pseudomonadota</taxon>
        <taxon>Alphaproteobacteria</taxon>
        <taxon>Acetobacterales</taxon>
        <taxon>Acetobacteraceae</taxon>
        <taxon>Acetobacter</taxon>
    </lineage>
</organism>
<keyword evidence="1" id="KW-1133">Transmembrane helix</keyword>
<protein>
    <submittedName>
        <fullName evidence="2">Uncharacterized protein</fullName>
    </submittedName>
</protein>
<name>A0A252ASL1_9PROT</name>
<sequence>MITKIDIIKFIYKERTVILSSSIGFFFYIKIIMRNWIKSYDKIIKNYKLIIISDLLLPISCVLWVVVGAFFEEMGIFDLAFILLAIFCVSNCIVYFFELKYIKNPLIYSYKDLENDKKNYQNFFEGMYIFSALLISIIAAYEKTRKYNDINILTYLSVISAFVFVPRICKFLLEINKFENLKIFLKD</sequence>
<dbReference type="Proteomes" id="UP000194641">
    <property type="component" value="Unassembled WGS sequence"/>
</dbReference>
<evidence type="ECO:0000256" key="1">
    <source>
        <dbReference type="SAM" id="Phobius"/>
    </source>
</evidence>